<protein>
    <submittedName>
        <fullName evidence="1">Uncharacterized protein</fullName>
    </submittedName>
</protein>
<name>A0A6J5N946_9CAUD</name>
<dbReference type="EMBL" id="LR797366">
    <property type="protein sequence ID" value="CAB4210818.1"/>
    <property type="molecule type" value="Genomic_DNA"/>
</dbReference>
<evidence type="ECO:0000313" key="1">
    <source>
        <dbReference type="EMBL" id="CAB4156150.1"/>
    </source>
</evidence>
<organism evidence="1">
    <name type="scientific">uncultured Caudovirales phage</name>
    <dbReference type="NCBI Taxonomy" id="2100421"/>
    <lineage>
        <taxon>Viruses</taxon>
        <taxon>Duplodnaviria</taxon>
        <taxon>Heunggongvirae</taxon>
        <taxon>Uroviricota</taxon>
        <taxon>Caudoviricetes</taxon>
        <taxon>Peduoviridae</taxon>
        <taxon>Maltschvirus</taxon>
        <taxon>Maltschvirus maltsch</taxon>
    </lineage>
</organism>
<reference evidence="1" key="1">
    <citation type="submission" date="2020-04" db="EMBL/GenBank/DDBJ databases">
        <authorList>
            <person name="Chiriac C."/>
            <person name="Salcher M."/>
            <person name="Ghai R."/>
            <person name="Kavagutti S V."/>
        </authorList>
    </citation>
    <scope>NUCLEOTIDE SEQUENCE</scope>
</reference>
<accession>A0A6J5N946</accession>
<gene>
    <name evidence="2" type="ORF">UFOVP1303_8</name>
    <name evidence="3" type="ORF">UFOVP1417_46</name>
    <name evidence="4" type="ORF">UFOVP1517_65</name>
    <name evidence="1" type="ORF">UFOVP664_41</name>
</gene>
<proteinExistence type="predicted"/>
<dbReference type="EMBL" id="LR796638">
    <property type="protein sequence ID" value="CAB4156150.1"/>
    <property type="molecule type" value="Genomic_DNA"/>
</dbReference>
<dbReference type="EMBL" id="LR797248">
    <property type="protein sequence ID" value="CAB4195347.1"/>
    <property type="molecule type" value="Genomic_DNA"/>
</dbReference>
<evidence type="ECO:0000313" key="2">
    <source>
        <dbReference type="EMBL" id="CAB4195347.1"/>
    </source>
</evidence>
<dbReference type="EMBL" id="LR798366">
    <property type="protein sequence ID" value="CAB5226902.1"/>
    <property type="molecule type" value="Genomic_DNA"/>
</dbReference>
<sequence>MAFLNFLTQGTPLPSTTSALTTSQVPQYLSDYLYNLMSGAYSAAQQPYQAYGGPRIAGFTDPQTQAFTQTAQAAGSYQPQLQAAEKTAATAGGLSTIGAAQPYFNAAAQTTPGVIQNYMNPYQQNVIDTMGTEAQRQLQEKILPAIGDQFTRAGQFGSSRQQEIAQRGVRDVASDLEANIGKQLAAGYTTAGTQAQADLARQASIGQAAGALTGTEEANKAALAGIQAGLGQKEQALGITGAAALEATGAQQQAMNQKNLDLAYQDFQQQTAYPEQQLGFLSNIVRGLPSGGSTGSQTATSLGSTYSASPLASLASAGLSAAALSNLMKGA</sequence>
<evidence type="ECO:0000313" key="4">
    <source>
        <dbReference type="EMBL" id="CAB5226902.1"/>
    </source>
</evidence>
<evidence type="ECO:0000313" key="3">
    <source>
        <dbReference type="EMBL" id="CAB4210818.1"/>
    </source>
</evidence>